<dbReference type="Proteomes" id="UP001594351">
    <property type="component" value="Unassembled WGS sequence"/>
</dbReference>
<evidence type="ECO:0000313" key="2">
    <source>
        <dbReference type="EMBL" id="MFC1851591.1"/>
    </source>
</evidence>
<dbReference type="InterPro" id="IPR012902">
    <property type="entry name" value="N_methyl_site"/>
</dbReference>
<keyword evidence="1" id="KW-1133">Transmembrane helix</keyword>
<reference evidence="2 3" key="1">
    <citation type="submission" date="2024-09" db="EMBL/GenBank/DDBJ databases">
        <title>Laminarin stimulates single cell rates of sulfate reduction while oxygen inhibits transcriptomic activity in coastal marine sediment.</title>
        <authorList>
            <person name="Lindsay M."/>
            <person name="Orcutt B."/>
            <person name="Emerson D."/>
            <person name="Stepanauskas R."/>
            <person name="D'Angelo T."/>
        </authorList>
    </citation>
    <scope>NUCLEOTIDE SEQUENCE [LARGE SCALE GENOMIC DNA]</scope>
    <source>
        <strain evidence="2">SAG AM-311-K15</strain>
    </source>
</reference>
<name>A0ABV6YZG4_UNCC1</name>
<evidence type="ECO:0000256" key="1">
    <source>
        <dbReference type="SAM" id="Phobius"/>
    </source>
</evidence>
<protein>
    <submittedName>
        <fullName evidence="2">Prepilin-type N-terminal cleavage/methylation domain-containing protein</fullName>
    </submittedName>
</protein>
<dbReference type="EMBL" id="JBHPBY010000205">
    <property type="protein sequence ID" value="MFC1851591.1"/>
    <property type="molecule type" value="Genomic_DNA"/>
</dbReference>
<keyword evidence="3" id="KW-1185">Reference proteome</keyword>
<dbReference type="PROSITE" id="PS00409">
    <property type="entry name" value="PROKAR_NTER_METHYL"/>
    <property type="match status" value="1"/>
</dbReference>
<keyword evidence="1" id="KW-0812">Transmembrane</keyword>
<keyword evidence="1" id="KW-0472">Membrane</keyword>
<dbReference type="Pfam" id="PF07963">
    <property type="entry name" value="N_methyl"/>
    <property type="match status" value="1"/>
</dbReference>
<dbReference type="NCBIfam" id="TIGR02532">
    <property type="entry name" value="IV_pilin_GFxxxE"/>
    <property type="match status" value="1"/>
</dbReference>
<proteinExistence type="predicted"/>
<organism evidence="2 3">
    <name type="scientific">candidate division CSSED10-310 bacterium</name>
    <dbReference type="NCBI Taxonomy" id="2855610"/>
    <lineage>
        <taxon>Bacteria</taxon>
        <taxon>Bacteria division CSSED10-310</taxon>
    </lineage>
</organism>
<evidence type="ECO:0000313" key="3">
    <source>
        <dbReference type="Proteomes" id="UP001594351"/>
    </source>
</evidence>
<feature type="transmembrane region" description="Helical" evidence="1">
    <location>
        <begin position="53"/>
        <end position="75"/>
    </location>
</feature>
<gene>
    <name evidence="2" type="ORF">ACFL27_15480</name>
</gene>
<comment type="caution">
    <text evidence="2">The sequence shown here is derived from an EMBL/GenBank/DDBJ whole genome shotgun (WGS) entry which is preliminary data.</text>
</comment>
<accession>A0ABV6YZG4</accession>
<sequence length="190" mass="21437">MFSFPGVFCGITGVTAETNNRVRQMIFPEQRHHQTKIFNVRCLVCAGFSLLEVMVAITILGVALVVIMQLFSIGLKSALVEKEYTQAIFLAKTKMGEVLVGAEFEEGTDSGTFENGYEWQVSIEPFEGLDDEENPSSIEVETSLDKAEKQRFSPYEITLVVRWGRETHQNKNVTLKSLRIIKGESEEKTY</sequence>